<gene>
    <name evidence="2" type="ORF">D9613_008251</name>
</gene>
<keyword evidence="3" id="KW-1185">Reference proteome</keyword>
<dbReference type="AlphaFoldDB" id="A0A8H4QTR9"/>
<evidence type="ECO:0000313" key="2">
    <source>
        <dbReference type="EMBL" id="KAF4616794.1"/>
    </source>
</evidence>
<reference evidence="2 3" key="1">
    <citation type="submission" date="2019-12" db="EMBL/GenBank/DDBJ databases">
        <authorList>
            <person name="Floudas D."/>
            <person name="Bentzer J."/>
            <person name="Ahren D."/>
            <person name="Johansson T."/>
            <person name="Persson P."/>
            <person name="Tunlid A."/>
        </authorList>
    </citation>
    <scope>NUCLEOTIDE SEQUENCE [LARGE SCALE GENOMIC DNA]</scope>
    <source>
        <strain evidence="2 3">CBS 102.39</strain>
    </source>
</reference>
<dbReference type="Proteomes" id="UP000521872">
    <property type="component" value="Unassembled WGS sequence"/>
</dbReference>
<evidence type="ECO:0000256" key="1">
    <source>
        <dbReference type="SAM" id="MobiDB-lite"/>
    </source>
</evidence>
<name>A0A8H4QTR9_9AGAR</name>
<proteinExistence type="predicted"/>
<sequence>MEQAKTGKSKSCTAAKATTSDSRGRGVKPEILRDLRGLRIRSNSPPNIVVNDQLDSRNSDDEGMVPTAPATPEAPCRQIGNALVRHELTSIEDVMDVTPVLPIQSEPRKGKAPAREKHAAADASVPQNVIEIDPAPEA</sequence>
<comment type="caution">
    <text evidence="2">The sequence shown here is derived from an EMBL/GenBank/DDBJ whole genome shotgun (WGS) entry which is preliminary data.</text>
</comment>
<feature type="region of interest" description="Disordered" evidence="1">
    <location>
        <begin position="1"/>
        <end position="75"/>
    </location>
</feature>
<feature type="region of interest" description="Disordered" evidence="1">
    <location>
        <begin position="102"/>
        <end position="138"/>
    </location>
</feature>
<organism evidence="2 3">
    <name type="scientific">Agrocybe pediades</name>
    <dbReference type="NCBI Taxonomy" id="84607"/>
    <lineage>
        <taxon>Eukaryota</taxon>
        <taxon>Fungi</taxon>
        <taxon>Dikarya</taxon>
        <taxon>Basidiomycota</taxon>
        <taxon>Agaricomycotina</taxon>
        <taxon>Agaricomycetes</taxon>
        <taxon>Agaricomycetidae</taxon>
        <taxon>Agaricales</taxon>
        <taxon>Agaricineae</taxon>
        <taxon>Strophariaceae</taxon>
        <taxon>Agrocybe</taxon>
    </lineage>
</organism>
<accession>A0A8H4QTR9</accession>
<dbReference type="EMBL" id="JAACJL010000031">
    <property type="protein sequence ID" value="KAF4616794.1"/>
    <property type="molecule type" value="Genomic_DNA"/>
</dbReference>
<feature type="compositionally biased region" description="Polar residues" evidence="1">
    <location>
        <begin position="9"/>
        <end position="21"/>
    </location>
</feature>
<feature type="compositionally biased region" description="Basic and acidic residues" evidence="1">
    <location>
        <begin position="106"/>
        <end position="120"/>
    </location>
</feature>
<evidence type="ECO:0000313" key="3">
    <source>
        <dbReference type="Proteomes" id="UP000521872"/>
    </source>
</evidence>
<feature type="compositionally biased region" description="Basic and acidic residues" evidence="1">
    <location>
        <begin position="22"/>
        <end position="37"/>
    </location>
</feature>
<protein>
    <submittedName>
        <fullName evidence="2">Uncharacterized protein</fullName>
    </submittedName>
</protein>